<proteinExistence type="predicted"/>
<evidence type="ECO:0000256" key="2">
    <source>
        <dbReference type="SAM" id="MobiDB-lite"/>
    </source>
</evidence>
<gene>
    <name evidence="3" type="ORF">JBS370_LOCUS36082</name>
</gene>
<dbReference type="AlphaFoldDB" id="A0A820AX34"/>
<sequence length="386" mass="45967">PLCYYFKLQPSIVCGTSDSEKQENRWQNESWQQLIANGDRYVVSDDISPLLSNDFKKRKEDEIKKSTDPRRFEIGQIIRMCNEYTESVLHPSEINSQIVKNTIEKQYGKKHSTDCYSNYSDSYCQTYEQQWQTTIQNGQMNLSRVQTSDETNRRHNNNYTNGTSTKKDSNLNNSIQTDHNIYAKVKLQLDMLDCNYEHDKREYYAQLIRDFQKTIPINELDKASKNQEIQYEELINTQEQKRPIIHDLRKRINEFHQMNEAFYNSLSATQVELKTDEDDHWQQRSLFTEKQSKLKKDLHELEQMKTSIENEIRELQRRSFQPKQEAKQSIELCDTIDKLFVDLVCARKKHQLLHNALLNVKFKSIDAEKLYAMHQNEEEHENEDLL</sequence>
<feature type="non-terminal residue" evidence="3">
    <location>
        <position position="386"/>
    </location>
</feature>
<name>A0A820AX34_9BILA</name>
<protein>
    <submittedName>
        <fullName evidence="3">Uncharacterized protein</fullName>
    </submittedName>
</protein>
<evidence type="ECO:0000256" key="1">
    <source>
        <dbReference type="SAM" id="Coils"/>
    </source>
</evidence>
<organism evidence="3 4">
    <name type="scientific">Rotaria sordida</name>
    <dbReference type="NCBI Taxonomy" id="392033"/>
    <lineage>
        <taxon>Eukaryota</taxon>
        <taxon>Metazoa</taxon>
        <taxon>Spiralia</taxon>
        <taxon>Gnathifera</taxon>
        <taxon>Rotifera</taxon>
        <taxon>Eurotatoria</taxon>
        <taxon>Bdelloidea</taxon>
        <taxon>Philodinida</taxon>
        <taxon>Philodinidae</taxon>
        <taxon>Rotaria</taxon>
    </lineage>
</organism>
<evidence type="ECO:0000313" key="4">
    <source>
        <dbReference type="Proteomes" id="UP000663836"/>
    </source>
</evidence>
<feature type="non-terminal residue" evidence="3">
    <location>
        <position position="1"/>
    </location>
</feature>
<feature type="coiled-coil region" evidence="1">
    <location>
        <begin position="291"/>
        <end position="318"/>
    </location>
</feature>
<feature type="compositionally biased region" description="Polar residues" evidence="2">
    <location>
        <begin position="157"/>
        <end position="172"/>
    </location>
</feature>
<accession>A0A820AX34</accession>
<dbReference type="Proteomes" id="UP000663836">
    <property type="component" value="Unassembled WGS sequence"/>
</dbReference>
<keyword evidence="1" id="KW-0175">Coiled coil</keyword>
<comment type="caution">
    <text evidence="3">The sequence shown here is derived from an EMBL/GenBank/DDBJ whole genome shotgun (WGS) entry which is preliminary data.</text>
</comment>
<dbReference type="EMBL" id="CAJOBD010013606">
    <property type="protein sequence ID" value="CAF4192152.1"/>
    <property type="molecule type" value="Genomic_DNA"/>
</dbReference>
<feature type="region of interest" description="Disordered" evidence="2">
    <location>
        <begin position="146"/>
        <end position="172"/>
    </location>
</feature>
<evidence type="ECO:0000313" key="3">
    <source>
        <dbReference type="EMBL" id="CAF4192152.1"/>
    </source>
</evidence>
<reference evidence="3" key="1">
    <citation type="submission" date="2021-02" db="EMBL/GenBank/DDBJ databases">
        <authorList>
            <person name="Nowell W R."/>
        </authorList>
    </citation>
    <scope>NUCLEOTIDE SEQUENCE</scope>
</reference>